<dbReference type="InterPro" id="IPR043519">
    <property type="entry name" value="NT_sf"/>
</dbReference>
<feature type="binding site" evidence="12">
    <location>
        <position position="116"/>
    </location>
    <ligand>
        <name>Mg(2+)</name>
        <dbReference type="ChEBI" id="CHEBI:18420"/>
    </ligand>
</feature>
<keyword evidence="2 12" id="KW-0819">tRNA processing</keyword>
<dbReference type="GO" id="GO:0070733">
    <property type="term" value="F:AMPylase activity"/>
    <property type="evidence" value="ECO:0007669"/>
    <property type="project" value="UniProtKB-EC"/>
</dbReference>
<protein>
    <recommendedName>
        <fullName evidence="12">CCA-adding enzyme</fullName>
        <ecNumber evidence="12">2.7.7.72</ecNumber>
    </recommendedName>
    <alternativeName>
        <fullName evidence="12">CCA tRNA nucleotidyltransferase</fullName>
    </alternativeName>
    <alternativeName>
        <fullName evidence="12">tRNA CCA-pyrophosphorylase</fullName>
    </alternativeName>
    <alternativeName>
        <fullName evidence="12">tRNA adenylyl-/cytidylyl- transferase</fullName>
    </alternativeName>
    <alternativeName>
        <fullName evidence="12">tRNA nucleotidyltransferase</fullName>
    </alternativeName>
    <alternativeName>
        <fullName evidence="12">tRNA-NT</fullName>
    </alternativeName>
</protein>
<feature type="binding site" evidence="12">
    <location>
        <position position="168"/>
    </location>
    <ligand>
        <name>ATP</name>
        <dbReference type="ChEBI" id="CHEBI:30616"/>
    </ligand>
</feature>
<feature type="binding site" evidence="12">
    <location>
        <position position="159"/>
    </location>
    <ligand>
        <name>ATP</name>
        <dbReference type="ChEBI" id="CHEBI:30616"/>
    </ligand>
</feature>
<dbReference type="PANTHER" id="PTHR39643">
    <property type="entry name" value="CCA-ADDING ENZYME"/>
    <property type="match status" value="1"/>
</dbReference>
<dbReference type="GO" id="GO:0000287">
    <property type="term" value="F:magnesium ion binding"/>
    <property type="evidence" value="ECO:0007669"/>
    <property type="project" value="UniProtKB-UniRule"/>
</dbReference>
<dbReference type="GO" id="GO:0000049">
    <property type="term" value="F:tRNA binding"/>
    <property type="evidence" value="ECO:0007669"/>
    <property type="project" value="UniProtKB-UniRule"/>
</dbReference>
<dbReference type="Gene3D" id="3.30.70.590">
    <property type="entry name" value="Poly(A) polymerase predicted RNA binding domain"/>
    <property type="match status" value="1"/>
</dbReference>
<keyword evidence="6 12" id="KW-0692">RNA repair</keyword>
<dbReference type="Gene3D" id="1.10.1410.30">
    <property type="entry name" value="CCA tRNA nucleotidyltransferase, domain 2"/>
    <property type="match status" value="1"/>
</dbReference>
<name>A0A0U3E925_9EURY</name>
<evidence type="ECO:0000256" key="3">
    <source>
        <dbReference type="ARBA" id="ARBA00022695"/>
    </source>
</evidence>
<dbReference type="Pfam" id="PF01909">
    <property type="entry name" value="NTP_transf_2"/>
    <property type="match status" value="1"/>
</dbReference>
<evidence type="ECO:0000256" key="1">
    <source>
        <dbReference type="ARBA" id="ARBA00022679"/>
    </source>
</evidence>
<comment type="similarity">
    <text evidence="12">Belongs to the tRNA nucleotidyltransferase/poly(A) polymerase family. Archaeal CCA-adding enzyme subfamily.</text>
</comment>
<proteinExistence type="inferred from homology"/>
<feature type="binding site" evidence="12">
    <location>
        <position position="139"/>
    </location>
    <ligand>
        <name>ATP</name>
        <dbReference type="ChEBI" id="CHEBI:30616"/>
    </ligand>
</feature>
<dbReference type="CDD" id="cd05400">
    <property type="entry name" value="NT_2-5OAS_ClassI-CCAase"/>
    <property type="match status" value="1"/>
</dbReference>
<feature type="binding site" evidence="12">
    <location>
        <position position="52"/>
    </location>
    <ligand>
        <name>CTP</name>
        <dbReference type="ChEBI" id="CHEBI:37563"/>
    </ligand>
</feature>
<comment type="subunit">
    <text evidence="12">Homodimer.</text>
</comment>
<evidence type="ECO:0000259" key="15">
    <source>
        <dbReference type="Pfam" id="PF21133"/>
    </source>
</evidence>
<feature type="binding site" evidence="12">
    <location>
        <position position="139"/>
    </location>
    <ligand>
        <name>CTP</name>
        <dbReference type="ChEBI" id="CHEBI:37563"/>
    </ligand>
</feature>
<evidence type="ECO:0000313" key="16">
    <source>
        <dbReference type="EMBL" id="ALT68808.1"/>
    </source>
</evidence>
<evidence type="ECO:0000256" key="4">
    <source>
        <dbReference type="ARBA" id="ARBA00022723"/>
    </source>
</evidence>
<dbReference type="GO" id="GO:0005524">
    <property type="term" value="F:ATP binding"/>
    <property type="evidence" value="ECO:0007669"/>
    <property type="project" value="UniProtKB-UniRule"/>
</dbReference>
<dbReference type="PATRIC" id="fig|230361.4.peg.1050"/>
<dbReference type="InterPro" id="IPR011068">
    <property type="entry name" value="NuclTrfase_I-like_C"/>
</dbReference>
<dbReference type="NCBIfam" id="TIGR03671">
    <property type="entry name" value="cca_archaeal"/>
    <property type="match status" value="1"/>
</dbReference>
<evidence type="ECO:0000256" key="2">
    <source>
        <dbReference type="ARBA" id="ARBA00022694"/>
    </source>
</evidence>
<dbReference type="InterPro" id="IPR042090">
    <property type="entry name" value="CCA_tRNA_nucleotrans_2"/>
</dbReference>
<comment type="catalytic activity">
    <reaction evidence="12">
        <text>a tRNA precursor + 2 CTP + ATP = a tRNA with a 3' CCA end + 3 diphosphate</text>
        <dbReference type="Rhea" id="RHEA:14433"/>
        <dbReference type="Rhea" id="RHEA-COMP:10465"/>
        <dbReference type="Rhea" id="RHEA-COMP:10468"/>
        <dbReference type="ChEBI" id="CHEBI:30616"/>
        <dbReference type="ChEBI" id="CHEBI:33019"/>
        <dbReference type="ChEBI" id="CHEBI:37563"/>
        <dbReference type="ChEBI" id="CHEBI:74896"/>
        <dbReference type="ChEBI" id="CHEBI:83071"/>
        <dbReference type="EC" id="2.7.7.72"/>
    </reaction>
</comment>
<evidence type="ECO:0000256" key="5">
    <source>
        <dbReference type="ARBA" id="ARBA00022741"/>
    </source>
</evidence>
<evidence type="ECO:0000256" key="8">
    <source>
        <dbReference type="ARBA" id="ARBA00022842"/>
    </source>
</evidence>
<keyword evidence="17" id="KW-1185">Reference proteome</keyword>
<dbReference type="InterPro" id="IPR002934">
    <property type="entry name" value="Polymerase_NTP_transf_dom"/>
</dbReference>
<feature type="domain" description="Polymerase nucleotidyl transferase" evidence="13">
    <location>
        <begin position="35"/>
        <end position="139"/>
    </location>
</feature>
<feature type="binding site" evidence="12">
    <location>
        <position position="52"/>
    </location>
    <ligand>
        <name>ATP</name>
        <dbReference type="ChEBI" id="CHEBI:30616"/>
    </ligand>
</feature>
<dbReference type="GeneID" id="26735988"/>
<dbReference type="Gene3D" id="3.30.460.10">
    <property type="entry name" value="Beta Polymerase, domain 2"/>
    <property type="match status" value="1"/>
</dbReference>
<dbReference type="SUPFAM" id="SSF81631">
    <property type="entry name" value="PAP/OAS1 substrate-binding domain"/>
    <property type="match status" value="1"/>
</dbReference>
<keyword evidence="9 12" id="KW-0694">RNA-binding</keyword>
<feature type="domain" description="tRNA nucleotidyltransferase substrate binding" evidence="14">
    <location>
        <begin position="154"/>
        <end position="264"/>
    </location>
</feature>
<comment type="cofactor">
    <cofactor evidence="12">
        <name>Mg(2+)</name>
        <dbReference type="ChEBI" id="CHEBI:18420"/>
    </cofactor>
</comment>
<dbReference type="GO" id="GO:0042245">
    <property type="term" value="P:RNA repair"/>
    <property type="evidence" value="ECO:0007669"/>
    <property type="project" value="UniProtKB-KW"/>
</dbReference>
<comment type="miscellaneous">
    <text evidence="12">A single active site specifically recognizes both ATP and CTP and is responsible for their addition.</text>
</comment>
<feature type="binding site" evidence="12">
    <location>
        <position position="168"/>
    </location>
    <ligand>
        <name>CTP</name>
        <dbReference type="ChEBI" id="CHEBI:37563"/>
    </ligand>
</feature>
<dbReference type="HAMAP" id="MF_01264">
    <property type="entry name" value="CCA_arch"/>
    <property type="match status" value="1"/>
</dbReference>
<evidence type="ECO:0000313" key="17">
    <source>
        <dbReference type="Proteomes" id="UP000067738"/>
    </source>
</evidence>
<sequence length="455" mass="52470">MDYKLILDEIKPTEDEKNRVREVSGKLLEFINDKCHIEGIDAEAVLVGSVAKKTYLRGKSDIDIFIAFPLTTDKKDLKQIGLDLAHQCCDVFNGEPHHQFASHPYVTTEIEGFEIDFVPCYRIDDGSQLKSAVDRTILHTKYVQANLDEGQNYEVLLLKRFMDMTGTYGSEFKVGGFAGYLCELLIIKYETFENTLKEASNWQFGHVIDLKDYGTAKMFKDPLVCIDPTDKNRNVGAALRLDKFSQFIQSARNYLNSDKKIEYFYPLNKSLDKNDILNEFKVRASNVIAIGFDIPQIPLDTLHPQLKKTADSLKRELNKNDFLVFQHDYWTDEESHAVILLELAVSELNNIKIHDGPKIYYRQACDNFIEKFGLENCYLLDDVLVYNAKREFTTPESFISNLLTKEHISIIKVGKNLTEPILNSYKIYDIGDLADDNDFLIFLDDFLYPNQHIRR</sequence>
<dbReference type="PROSITE" id="PS50152">
    <property type="entry name" value="25A_SYNTH_3"/>
    <property type="match status" value="1"/>
</dbReference>
<dbReference type="GO" id="GO:0004810">
    <property type="term" value="F:CCA tRNA nucleotidyltransferase activity"/>
    <property type="evidence" value="ECO:0007669"/>
    <property type="project" value="UniProtKB-UniRule"/>
</dbReference>
<dbReference type="Pfam" id="PF21133">
    <property type="entry name" value="CAA_C"/>
    <property type="match status" value="1"/>
</dbReference>
<dbReference type="EC" id="2.7.7.72" evidence="12"/>
<gene>
    <name evidence="12 16" type="primary">cca</name>
    <name evidence="16" type="ORF">sm9_1019</name>
</gene>
<dbReference type="Proteomes" id="UP000067738">
    <property type="component" value="Chromosome"/>
</dbReference>
<dbReference type="PANTHER" id="PTHR39643:SF1">
    <property type="entry name" value="CCA-ADDING ENZYME"/>
    <property type="match status" value="1"/>
</dbReference>
<feature type="binding site" evidence="12">
    <location>
        <position position="49"/>
    </location>
    <ligand>
        <name>ATP</name>
        <dbReference type="ChEBI" id="CHEBI:30616"/>
    </ligand>
</feature>
<comment type="catalytic activity">
    <reaction evidence="12">
        <text>a tRNA with a 3' CCA end + 2 CTP + ATP = a tRNA with a 3' CCACCA end + 3 diphosphate</text>
        <dbReference type="Rhea" id="RHEA:76235"/>
        <dbReference type="Rhea" id="RHEA-COMP:10468"/>
        <dbReference type="Rhea" id="RHEA-COMP:18655"/>
        <dbReference type="ChEBI" id="CHEBI:30616"/>
        <dbReference type="ChEBI" id="CHEBI:33019"/>
        <dbReference type="ChEBI" id="CHEBI:37563"/>
        <dbReference type="ChEBI" id="CHEBI:83071"/>
        <dbReference type="ChEBI" id="CHEBI:195187"/>
    </reaction>
</comment>
<dbReference type="Pfam" id="PF09249">
    <property type="entry name" value="tRNA_NucTransf2"/>
    <property type="match status" value="1"/>
</dbReference>
<dbReference type="RefSeq" id="WP_058739096.1">
    <property type="nucleotide sequence ID" value="NZ_CP011266.1"/>
</dbReference>
<dbReference type="EMBL" id="CP011266">
    <property type="protein sequence ID" value="ALT68808.1"/>
    <property type="molecule type" value="Genomic_DNA"/>
</dbReference>
<dbReference type="InterPro" id="IPR048833">
    <property type="entry name" value="CAA_C"/>
</dbReference>
<dbReference type="GO" id="GO:0160016">
    <property type="term" value="F:CCACCA tRNA nucleotidyltransferase activity"/>
    <property type="evidence" value="ECO:0007669"/>
    <property type="project" value="RHEA"/>
</dbReference>
<dbReference type="GO" id="GO:0001680">
    <property type="term" value="P:tRNA 3'-terminal CCA addition"/>
    <property type="evidence" value="ECO:0007669"/>
    <property type="project" value="UniProtKB-UniRule"/>
</dbReference>
<keyword evidence="1 12" id="KW-0808">Transferase</keyword>
<evidence type="ECO:0000259" key="13">
    <source>
        <dbReference type="Pfam" id="PF01909"/>
    </source>
</evidence>
<comment type="catalytic activity">
    <reaction evidence="11">
        <text>L-tyrosyl-[protein] + ATP = O-(5'-adenylyl)-L-tyrosyl-[protein] + diphosphate</text>
        <dbReference type="Rhea" id="RHEA:54288"/>
        <dbReference type="Rhea" id="RHEA-COMP:10136"/>
        <dbReference type="Rhea" id="RHEA-COMP:13846"/>
        <dbReference type="ChEBI" id="CHEBI:30616"/>
        <dbReference type="ChEBI" id="CHEBI:33019"/>
        <dbReference type="ChEBI" id="CHEBI:46858"/>
        <dbReference type="ChEBI" id="CHEBI:83624"/>
        <dbReference type="EC" id="2.7.7.108"/>
    </reaction>
</comment>
<evidence type="ECO:0000256" key="11">
    <source>
        <dbReference type="ARBA" id="ARBA00048696"/>
    </source>
</evidence>
<dbReference type="InterPro" id="IPR008229">
    <property type="entry name" value="CCA-adding_arc"/>
</dbReference>
<feature type="binding site" evidence="12">
    <location>
        <position position="63"/>
    </location>
    <ligand>
        <name>Mg(2+)</name>
        <dbReference type="ChEBI" id="CHEBI:18420"/>
    </ligand>
</feature>
<evidence type="ECO:0000259" key="14">
    <source>
        <dbReference type="Pfam" id="PF09249"/>
    </source>
</evidence>
<keyword evidence="5 12" id="KW-0547">Nucleotide-binding</keyword>
<dbReference type="SUPFAM" id="SSF81301">
    <property type="entry name" value="Nucleotidyltransferase"/>
    <property type="match status" value="1"/>
</dbReference>
<comment type="function">
    <text evidence="12">Catalyzes the addition and repair of the essential 3'-terminal CCA sequence in tRNAs without using a nucleic acid template. Adds these three nucleotides in the order of C, C, and A to the tRNA nucleotide-73, using CTP and ATP as substrates and producing inorganic pyrophosphate. tRNA 3'-terminal CCA addition is required both for tRNA processing and repair. Also involved in tRNA surveillance by mediating tandem CCA addition to generate a CCACCA at the 3' terminus of unstable tRNAs. While stable tRNAs receive only 3'-terminal CCA, unstable tRNAs are marked with CCACCA and rapidly degraded.</text>
</comment>
<keyword evidence="7 12" id="KW-0067">ATP-binding</keyword>
<organism evidence="16 17">
    <name type="scientific">Methanobrevibacter millerae</name>
    <dbReference type="NCBI Taxonomy" id="230361"/>
    <lineage>
        <taxon>Archaea</taxon>
        <taxon>Methanobacteriati</taxon>
        <taxon>Methanobacteriota</taxon>
        <taxon>Methanomada group</taxon>
        <taxon>Methanobacteria</taxon>
        <taxon>Methanobacteriales</taxon>
        <taxon>Methanobacteriaceae</taxon>
        <taxon>Methanobrevibacter</taxon>
    </lineage>
</organism>
<keyword evidence="4 12" id="KW-0479">Metal-binding</keyword>
<evidence type="ECO:0000256" key="9">
    <source>
        <dbReference type="ARBA" id="ARBA00022884"/>
    </source>
</evidence>
<evidence type="ECO:0000256" key="6">
    <source>
        <dbReference type="ARBA" id="ARBA00022800"/>
    </source>
</evidence>
<accession>A0A0U3E925</accession>
<comment type="catalytic activity">
    <reaction evidence="10">
        <text>O-(5'-adenylyl)-L-tyrosyl-[protein] + ATP = O-[5'-(adenylyl-(5'-&gt;3')-adenylyl)]-L-tyrosyl-[protein] + diphosphate</text>
        <dbReference type="Rhea" id="RHEA:66528"/>
        <dbReference type="Rhea" id="RHEA-COMP:13846"/>
        <dbReference type="Rhea" id="RHEA-COMP:17046"/>
        <dbReference type="ChEBI" id="CHEBI:30616"/>
        <dbReference type="ChEBI" id="CHEBI:33019"/>
        <dbReference type="ChEBI" id="CHEBI:83624"/>
        <dbReference type="ChEBI" id="CHEBI:167160"/>
    </reaction>
</comment>
<dbReference type="PIRSF" id="PIRSF005335">
    <property type="entry name" value="CCA_arch"/>
    <property type="match status" value="1"/>
</dbReference>
<evidence type="ECO:0000256" key="7">
    <source>
        <dbReference type="ARBA" id="ARBA00022840"/>
    </source>
</evidence>
<keyword evidence="3 12" id="KW-0548">Nucleotidyltransferase</keyword>
<keyword evidence="8 12" id="KW-0460">Magnesium</keyword>
<evidence type="ECO:0000256" key="10">
    <source>
        <dbReference type="ARBA" id="ARBA00047518"/>
    </source>
</evidence>
<dbReference type="OrthoDB" id="7378at2157"/>
<dbReference type="InterPro" id="IPR006116">
    <property type="entry name" value="NT_2-5OAS_ClassI-CCAase"/>
</dbReference>
<dbReference type="KEGG" id="mmil:sm9_1019"/>
<feature type="binding site" evidence="12">
    <location>
        <position position="61"/>
    </location>
    <ligand>
        <name>Mg(2+)</name>
        <dbReference type="ChEBI" id="CHEBI:18420"/>
    </ligand>
</feature>
<feature type="domain" description="CCA-adding enzyme C-terminal" evidence="15">
    <location>
        <begin position="283"/>
        <end position="428"/>
    </location>
</feature>
<reference evidence="16 17" key="1">
    <citation type="submission" date="2015-04" db="EMBL/GenBank/DDBJ databases">
        <title>The complete genome sequence of the rumen methanogen Methanobrevibacter millerae SM9.</title>
        <authorList>
            <person name="Leahy S.C."/>
            <person name="Kelly W.J."/>
            <person name="Pacheco D.M."/>
            <person name="Li D."/>
            <person name="Altermann E."/>
            <person name="Attwood G.T."/>
        </authorList>
    </citation>
    <scope>NUCLEOTIDE SEQUENCE [LARGE SCALE GENOMIC DNA]</scope>
    <source>
        <strain evidence="16 17">SM9</strain>
    </source>
</reference>
<feature type="binding site" evidence="12">
    <location>
        <position position="49"/>
    </location>
    <ligand>
        <name>CTP</name>
        <dbReference type="ChEBI" id="CHEBI:37563"/>
    </ligand>
</feature>
<dbReference type="InterPro" id="IPR015329">
    <property type="entry name" value="tRNA_NucTransf2"/>
</dbReference>
<feature type="binding site" evidence="12">
    <location>
        <position position="159"/>
    </location>
    <ligand>
        <name>CTP</name>
        <dbReference type="ChEBI" id="CHEBI:37563"/>
    </ligand>
</feature>
<evidence type="ECO:0000256" key="12">
    <source>
        <dbReference type="HAMAP-Rule" id="MF_01264"/>
    </source>
</evidence>
<dbReference type="AlphaFoldDB" id="A0A0U3E925"/>
<dbReference type="SUPFAM" id="SSF55003">
    <property type="entry name" value="PAP/Archaeal CCA-adding enzyme, C-terminal domain"/>
    <property type="match status" value="1"/>
</dbReference>
<dbReference type="Gene3D" id="3.30.70.1550">
    <property type="entry name" value="Archaeal tRNA CCA-adding enzyme catalytic domain"/>
    <property type="match status" value="1"/>
</dbReference>